<dbReference type="GO" id="GO:0007018">
    <property type="term" value="P:microtubule-based movement"/>
    <property type="evidence" value="ECO:0007669"/>
    <property type="project" value="InterPro"/>
</dbReference>
<dbReference type="InterPro" id="IPR036961">
    <property type="entry name" value="Kinesin_motor_dom_sf"/>
</dbReference>
<protein>
    <submittedName>
        <fullName evidence="5">KIF28 protein</fullName>
    </submittedName>
</protein>
<feature type="non-terminal residue" evidence="5">
    <location>
        <position position="232"/>
    </location>
</feature>
<evidence type="ECO:0000256" key="3">
    <source>
        <dbReference type="PROSITE-ProRule" id="PRU00283"/>
    </source>
</evidence>
<reference evidence="5 6" key="1">
    <citation type="submission" date="2019-09" db="EMBL/GenBank/DDBJ databases">
        <title>Bird 10,000 Genomes (B10K) Project - Family phase.</title>
        <authorList>
            <person name="Zhang G."/>
        </authorList>
    </citation>
    <scope>NUCLEOTIDE SEQUENCE [LARGE SCALE GENOMIC DNA]</scope>
    <source>
        <strain evidence="5">B10K-DU-010-60</strain>
        <tissue evidence="5">Muscle</tissue>
    </source>
</reference>
<sequence>MEHGNKMRTAAMTTMNATSSRSHVVVTIHFEQIFLDEAITKQPVINLADLSGSERQKSSGSEGDRLKEGRRVNLSLTTLGNVTSALAEVATGKRVEHIPYRDLVLTKLLQSAPGGNSRTIMRLRPLSPADICYEETLSTLPYAERTKRVRNKAVVNASPSEKLLREPQAENNKLSSRLAGLGSTGRPIADGTRVWFLLAENKRRIWSTQATWESRLEEAQKEWEHQHAAVAQ</sequence>
<feature type="domain" description="Kinesin motor" evidence="4">
    <location>
        <begin position="1"/>
        <end position="149"/>
    </location>
</feature>
<dbReference type="Pfam" id="PF00225">
    <property type="entry name" value="Kinesin"/>
    <property type="match status" value="1"/>
</dbReference>
<evidence type="ECO:0000313" key="5">
    <source>
        <dbReference type="EMBL" id="NXW26056.1"/>
    </source>
</evidence>
<organism evidence="5 6">
    <name type="scientific">Circaetus pectoralis</name>
    <name type="common">black-chested snake-eagle</name>
    <dbReference type="NCBI Taxonomy" id="321084"/>
    <lineage>
        <taxon>Eukaryota</taxon>
        <taxon>Metazoa</taxon>
        <taxon>Chordata</taxon>
        <taxon>Craniata</taxon>
        <taxon>Vertebrata</taxon>
        <taxon>Euteleostomi</taxon>
        <taxon>Archelosauria</taxon>
        <taxon>Archosauria</taxon>
        <taxon>Dinosauria</taxon>
        <taxon>Saurischia</taxon>
        <taxon>Theropoda</taxon>
        <taxon>Coelurosauria</taxon>
        <taxon>Aves</taxon>
        <taxon>Neognathae</taxon>
        <taxon>Neoaves</taxon>
        <taxon>Telluraves</taxon>
        <taxon>Accipitrimorphae</taxon>
        <taxon>Accipitriformes</taxon>
        <taxon>Accipitridae</taxon>
        <taxon>Accipitrinae</taxon>
        <taxon>Circaetus</taxon>
    </lineage>
</organism>
<keyword evidence="6" id="KW-1185">Reference proteome</keyword>
<dbReference type="AlphaFoldDB" id="A0A7L4AK97"/>
<dbReference type="GO" id="GO:0003777">
    <property type="term" value="F:microtubule motor activity"/>
    <property type="evidence" value="ECO:0007669"/>
    <property type="project" value="InterPro"/>
</dbReference>
<dbReference type="PROSITE" id="PS50067">
    <property type="entry name" value="KINESIN_MOTOR_2"/>
    <property type="match status" value="1"/>
</dbReference>
<comment type="similarity">
    <text evidence="3">Belongs to the TRAFAC class myosin-kinesin ATPase superfamily. Kinesin family.</text>
</comment>
<gene>
    <name evidence="5" type="primary">Kif28p</name>
    <name evidence="5" type="ORF">CIRPEC_R03169</name>
</gene>
<comment type="caution">
    <text evidence="3">Lacks conserved residue(s) required for the propagation of feature annotation.</text>
</comment>
<feature type="non-terminal residue" evidence="5">
    <location>
        <position position="1"/>
    </location>
</feature>
<dbReference type="InterPro" id="IPR027417">
    <property type="entry name" value="P-loop_NTPase"/>
</dbReference>
<evidence type="ECO:0000313" key="6">
    <source>
        <dbReference type="Proteomes" id="UP000562238"/>
    </source>
</evidence>
<evidence type="ECO:0000256" key="1">
    <source>
        <dbReference type="ARBA" id="ARBA00022741"/>
    </source>
</evidence>
<comment type="caution">
    <text evidence="5">The sequence shown here is derived from an EMBL/GenBank/DDBJ whole genome shotgun (WGS) entry which is preliminary data.</text>
</comment>
<dbReference type="GO" id="GO:0005524">
    <property type="term" value="F:ATP binding"/>
    <property type="evidence" value="ECO:0007669"/>
    <property type="project" value="UniProtKB-KW"/>
</dbReference>
<evidence type="ECO:0000256" key="2">
    <source>
        <dbReference type="ARBA" id="ARBA00022840"/>
    </source>
</evidence>
<dbReference type="PRINTS" id="PR00380">
    <property type="entry name" value="KINESINHEAVY"/>
</dbReference>
<dbReference type="SMART" id="SM00129">
    <property type="entry name" value="KISc"/>
    <property type="match status" value="1"/>
</dbReference>
<dbReference type="Proteomes" id="UP000562238">
    <property type="component" value="Unassembled WGS sequence"/>
</dbReference>
<dbReference type="GO" id="GO:0008017">
    <property type="term" value="F:microtubule binding"/>
    <property type="evidence" value="ECO:0007669"/>
    <property type="project" value="InterPro"/>
</dbReference>
<evidence type="ECO:0000259" key="4">
    <source>
        <dbReference type="PROSITE" id="PS50067"/>
    </source>
</evidence>
<dbReference type="InterPro" id="IPR001752">
    <property type="entry name" value="Kinesin_motor_dom"/>
</dbReference>
<dbReference type="EMBL" id="VZZV01002123">
    <property type="protein sequence ID" value="NXW26056.1"/>
    <property type="molecule type" value="Genomic_DNA"/>
</dbReference>
<accession>A0A7L4AK97</accession>
<keyword evidence="2" id="KW-0067">ATP-binding</keyword>
<keyword evidence="1" id="KW-0547">Nucleotide-binding</keyword>
<dbReference type="SUPFAM" id="SSF52540">
    <property type="entry name" value="P-loop containing nucleoside triphosphate hydrolases"/>
    <property type="match status" value="1"/>
</dbReference>
<name>A0A7L4AK97_9AVES</name>
<proteinExistence type="inferred from homology"/>
<dbReference type="Gene3D" id="3.40.850.10">
    <property type="entry name" value="Kinesin motor domain"/>
    <property type="match status" value="1"/>
</dbReference>
<dbReference type="PANTHER" id="PTHR47117">
    <property type="entry name" value="STAR-RELATED LIPID TRANSFER PROTEIN 9"/>
    <property type="match status" value="1"/>
</dbReference>